<proteinExistence type="predicted"/>
<dbReference type="OrthoDB" id="6112914at2759"/>
<name>A0A6J8BLI7_MYTCO</name>
<gene>
    <name evidence="1" type="ORF">MCOR_19385</name>
</gene>
<accession>A0A6J8BLI7</accession>
<organism evidence="1 2">
    <name type="scientific">Mytilus coruscus</name>
    <name type="common">Sea mussel</name>
    <dbReference type="NCBI Taxonomy" id="42192"/>
    <lineage>
        <taxon>Eukaryota</taxon>
        <taxon>Metazoa</taxon>
        <taxon>Spiralia</taxon>
        <taxon>Lophotrochozoa</taxon>
        <taxon>Mollusca</taxon>
        <taxon>Bivalvia</taxon>
        <taxon>Autobranchia</taxon>
        <taxon>Pteriomorphia</taxon>
        <taxon>Mytilida</taxon>
        <taxon>Mytiloidea</taxon>
        <taxon>Mytilidae</taxon>
        <taxon>Mytilinae</taxon>
        <taxon>Mytilus</taxon>
    </lineage>
</organism>
<protein>
    <submittedName>
        <fullName evidence="1">Uncharacterized protein</fullName>
    </submittedName>
</protein>
<dbReference type="EMBL" id="CACVKT020003420">
    <property type="protein sequence ID" value="CAC5383664.1"/>
    <property type="molecule type" value="Genomic_DNA"/>
</dbReference>
<evidence type="ECO:0000313" key="1">
    <source>
        <dbReference type="EMBL" id="CAC5383664.1"/>
    </source>
</evidence>
<dbReference type="Proteomes" id="UP000507470">
    <property type="component" value="Unassembled WGS sequence"/>
</dbReference>
<reference evidence="1 2" key="1">
    <citation type="submission" date="2020-06" db="EMBL/GenBank/DDBJ databases">
        <authorList>
            <person name="Li R."/>
            <person name="Bekaert M."/>
        </authorList>
    </citation>
    <scope>NUCLEOTIDE SEQUENCE [LARGE SCALE GENOMIC DNA]</scope>
    <source>
        <strain evidence="2">wild</strain>
    </source>
</reference>
<dbReference type="AlphaFoldDB" id="A0A6J8BLI7"/>
<keyword evidence="2" id="KW-1185">Reference proteome</keyword>
<evidence type="ECO:0000313" key="2">
    <source>
        <dbReference type="Proteomes" id="UP000507470"/>
    </source>
</evidence>
<sequence>MNGNYRNHDNFDDEVFFGMRKISYWELYGVKRFPYRGRRAYTPLLHQSIDGGMIISNDVFGLTIRQFERIYKGCLDRRKTQERRILNIRYPVKTSNYYMEYLQKCTDNNKDDFLGNDPREKHLYELLVKTVGTEIYIRERQRLLILEDLIFNSSSPIITQILSGSLSEGLDLPGSDIDVMYVNNNVDVIRNVKNAKNVKNTKHPIQSTTLVMETDNENPGFTRLRLIAGGESVPCLTFDCFKSTRDGLYLSVNAFLMSWVNNCYCPNYFIPEHNMFLGKITQGNKSKLLNVLDSIKCGEIDGLKSNLFPPDNVNTALLSTKWETSFFMLDLLFYKICESITFLNDISICYKELALINRLLKSESSALIINVCKYHYARISQFAAQKLLPLNSTNKTYKIHNIYHRHLLDGIKADAVSGWLLYASFYYVTGQYTVSLRLTEYALSKCTPDMMHVGCADYCKKDINNYKRNINSAMTLNERVKIATVGLVRFLCQSTLIPEELRLEVKFKTFKVPPVVMSHCLKFLCYHHLGDMFNRQQALRALHLSVKDESFILSSLLSEAITVVGVCYEISGDEDTAKQCYEEAMQCYIDVENETDVRSNLKLNASDSETDLSHTVLEPSRKNVQQGALGGYESPRNTRSILDNYKRPALKITRKVESRSYMSDSNEEIQNAILILECAIDILQMLR</sequence>